<protein>
    <submittedName>
        <fullName evidence="2">SGNH/GDSL hydrolase family protein</fullName>
    </submittedName>
</protein>
<evidence type="ECO:0000259" key="1">
    <source>
        <dbReference type="Pfam" id="PF13472"/>
    </source>
</evidence>
<dbReference type="EMBL" id="JAGSOH010000126">
    <property type="protein sequence ID" value="MBR7830319.1"/>
    <property type="molecule type" value="Genomic_DNA"/>
</dbReference>
<gene>
    <name evidence="2" type="ORF">KDK95_28715</name>
</gene>
<dbReference type="RefSeq" id="WP_212521447.1">
    <property type="nucleotide sequence ID" value="NZ_JAGSOH010000126.1"/>
</dbReference>
<proteinExistence type="predicted"/>
<keyword evidence="3" id="KW-1185">Reference proteome</keyword>
<comment type="caution">
    <text evidence="2">The sequence shown here is derived from an EMBL/GenBank/DDBJ whole genome shotgun (WGS) entry which is preliminary data.</text>
</comment>
<dbReference type="InterPro" id="IPR036514">
    <property type="entry name" value="SGNH_hydro_sf"/>
</dbReference>
<dbReference type="InterPro" id="IPR013830">
    <property type="entry name" value="SGNH_hydro"/>
</dbReference>
<keyword evidence="2" id="KW-0378">Hydrolase</keyword>
<feature type="domain" description="SGNH hydrolase-type esterase" evidence="1">
    <location>
        <begin position="71"/>
        <end position="250"/>
    </location>
</feature>
<reference evidence="2" key="1">
    <citation type="submission" date="2021-04" db="EMBL/GenBank/DDBJ databases">
        <title>Genome based classification of Actinospica acidithermotolerans sp. nov., an actinobacterium isolated from an Indonesian hot spring.</title>
        <authorList>
            <person name="Kusuma A.B."/>
            <person name="Putra K.E."/>
            <person name="Nafisah S."/>
            <person name="Loh J."/>
            <person name="Nouioui I."/>
            <person name="Goodfellow M."/>
        </authorList>
    </citation>
    <scope>NUCLEOTIDE SEQUENCE</scope>
    <source>
        <strain evidence="2">MGRD01-02</strain>
    </source>
</reference>
<accession>A0A941EJN6</accession>
<dbReference type="GO" id="GO:0016787">
    <property type="term" value="F:hydrolase activity"/>
    <property type="evidence" value="ECO:0007669"/>
    <property type="project" value="UniProtKB-KW"/>
</dbReference>
<dbReference type="Gene3D" id="3.40.50.1110">
    <property type="entry name" value="SGNH hydrolase"/>
    <property type="match status" value="1"/>
</dbReference>
<dbReference type="SUPFAM" id="SSF52266">
    <property type="entry name" value="SGNH hydrolase"/>
    <property type="match status" value="1"/>
</dbReference>
<evidence type="ECO:0000313" key="2">
    <source>
        <dbReference type="EMBL" id="MBR7830319.1"/>
    </source>
</evidence>
<dbReference type="Pfam" id="PF13472">
    <property type="entry name" value="Lipase_GDSL_2"/>
    <property type="match status" value="1"/>
</dbReference>
<evidence type="ECO:0000313" key="3">
    <source>
        <dbReference type="Proteomes" id="UP000676325"/>
    </source>
</evidence>
<sequence length="281" mass="29059">MGFSPRKAAAAAMLSGGGLTVLVGASVGLVVAEAKWARRTIGPPQSVPPTADGLYGEHLAREGERPLRLALLGDSTAAGYGVERPEQTPGALLAQSLVAHTGCPVLFRSEARVGACSEELPGQVDRLLEDGLEHAPQLAAIVIGANDVTHRMPVREAARQLGEAVSRLRAAGCEVVVGTCPDLGTIRPVQPPLRWLARHWSRQLALLQGAAVTAAGGSSVPIGALLGPEFAERAELFGPDRFHPSAEGYQTAIAALLPSLASAAWRLSPHTAIGLAALTGE</sequence>
<name>A0A941EJN6_9ACTN</name>
<dbReference type="Proteomes" id="UP000676325">
    <property type="component" value="Unassembled WGS sequence"/>
</dbReference>
<organism evidence="2 3">
    <name type="scientific">Actinospica acidithermotolerans</name>
    <dbReference type="NCBI Taxonomy" id="2828514"/>
    <lineage>
        <taxon>Bacteria</taxon>
        <taxon>Bacillati</taxon>
        <taxon>Actinomycetota</taxon>
        <taxon>Actinomycetes</taxon>
        <taxon>Catenulisporales</taxon>
        <taxon>Actinospicaceae</taxon>
        <taxon>Actinospica</taxon>
    </lineage>
</organism>
<dbReference type="CDD" id="cd01836">
    <property type="entry name" value="FeeA_FeeB_like"/>
    <property type="match status" value="1"/>
</dbReference>
<dbReference type="AlphaFoldDB" id="A0A941EJN6"/>